<evidence type="ECO:0000313" key="2">
    <source>
        <dbReference type="EMBL" id="MCF6378113.1"/>
    </source>
</evidence>
<evidence type="ECO:0000313" key="3">
    <source>
        <dbReference type="Proteomes" id="UP001201161"/>
    </source>
</evidence>
<dbReference type="RefSeq" id="WP_236401870.1">
    <property type="nucleotide sequence ID" value="NZ_JAKJHZ010000007.1"/>
</dbReference>
<dbReference type="Proteomes" id="UP001201161">
    <property type="component" value="Unassembled WGS sequence"/>
</dbReference>
<organism evidence="2 3">
    <name type="scientific">Nocardioides potassii</name>
    <dbReference type="NCBI Taxonomy" id="2911371"/>
    <lineage>
        <taxon>Bacteria</taxon>
        <taxon>Bacillati</taxon>
        <taxon>Actinomycetota</taxon>
        <taxon>Actinomycetes</taxon>
        <taxon>Propionibacteriales</taxon>
        <taxon>Nocardioidaceae</taxon>
        <taxon>Nocardioides</taxon>
    </lineage>
</organism>
<reference evidence="2 3" key="1">
    <citation type="submission" date="2022-01" db="EMBL/GenBank/DDBJ databases">
        <title>Nocardioides sp. nov., an actinomycete isolated from mining soil.</title>
        <authorList>
            <person name="Liu L."/>
        </authorList>
    </citation>
    <scope>NUCLEOTIDE SEQUENCE [LARGE SCALE GENOMIC DNA]</scope>
    <source>
        <strain evidence="2 3">KLBMP 9356</strain>
    </source>
</reference>
<protein>
    <submittedName>
        <fullName evidence="2">Uncharacterized protein</fullName>
    </submittedName>
</protein>
<feature type="compositionally biased region" description="Pro residues" evidence="1">
    <location>
        <begin position="39"/>
        <end position="52"/>
    </location>
</feature>
<sequence>MLALELPLGVRVGARICRDPLELMAADPDAVRTASGGRYPPPPPPPAPPSDP</sequence>
<feature type="region of interest" description="Disordered" evidence="1">
    <location>
        <begin position="27"/>
        <end position="52"/>
    </location>
</feature>
<name>A0ABS9HDF9_9ACTN</name>
<keyword evidence="3" id="KW-1185">Reference proteome</keyword>
<accession>A0ABS9HDF9</accession>
<proteinExistence type="predicted"/>
<comment type="caution">
    <text evidence="2">The sequence shown here is derived from an EMBL/GenBank/DDBJ whole genome shotgun (WGS) entry which is preliminary data.</text>
</comment>
<evidence type="ECO:0000256" key="1">
    <source>
        <dbReference type="SAM" id="MobiDB-lite"/>
    </source>
</evidence>
<dbReference type="EMBL" id="JAKJHZ010000007">
    <property type="protein sequence ID" value="MCF6378113.1"/>
    <property type="molecule type" value="Genomic_DNA"/>
</dbReference>
<gene>
    <name evidence="2" type="ORF">L2K70_10915</name>
</gene>